<dbReference type="InterPro" id="IPR023908">
    <property type="entry name" value="xxxLxxG_rpt"/>
</dbReference>
<evidence type="ECO:0000313" key="7">
    <source>
        <dbReference type="EMBL" id="AEF16811.1"/>
    </source>
</evidence>
<sequence>MIGVISNELKKLAQNRFIRLAVIVIIFMPLLYSFLYLYAFWDPYGKLDKLPVAVVNQDKSVLYDGKYKSFGDDIVKELKNNHDFKWNFVSYDDGLDGLKGNKYYFMIVIPKDFSKNILSVNGNAVEKAHIQYMTNDKKNFLATQLGNKAIENLTQRIADTIRKSYIDTVFSNVKNMGNGLKQASLAEKQLSDGAKMLNDGVSKLNDGINKALAGTNQFKDGLYNLSIGANNASYGASNLSNGAQILSQKLDEVDKNSNLILNGMNNIKSGLNGVSQGLNAISNSINQLKSGSTAVTNGYDQIGQSLSSFLTEFDSVSNGLNSIQTNLDSAVVALNNYVDKHPEAMSDADFKTAITVVSESNSGLKQIINGLETNKAKMDALNDSLKKLDSATNNLTIGYDKLNDGVSQLQSVVTEIINGENNLSNGISQYANGISLLNQKMSEITSGLLKLNDGLNALKQGASSLYNGSKDLNSGLVTVSNGSKQIQVNMEKLYKNQDLLYKKLSDASDKIEVMGTSDEKKSMINEPIILDTKRLNPVANYGIGFTPYFIPLSLWVGALILFFIIDIYDKNGYKDISNASIVVGKLLSLSILGIFQSIVSGFVLIEALKLPVNNLIYYYVINAVMSVVFVFIIGFFVMLLGMAGKFFAVVLLMLQLTSSGGVFPMELEPKFFNILNPFFPMTYGTQALREAISGSNTGVITHDLFILACFGILFMLLSILLSGKVGDKNKIDEKLNAAN</sequence>
<dbReference type="HOGENOM" id="CLU_004534_1_0_9"/>
<dbReference type="SUPFAM" id="SSF58104">
    <property type="entry name" value="Methyl-accepting chemotaxis protein (MCP) signaling domain"/>
    <property type="match status" value="1"/>
</dbReference>
<feature type="transmembrane region" description="Helical" evidence="5">
    <location>
        <begin position="586"/>
        <end position="605"/>
    </location>
</feature>
<dbReference type="STRING" id="858215.Thexy_0768"/>
<feature type="domain" description="ABC-2 type transporter transmembrane" evidence="6">
    <location>
        <begin position="23"/>
        <end position="163"/>
    </location>
</feature>
<dbReference type="eggNOG" id="COG1511">
    <property type="taxonomic scope" value="Bacteria"/>
</dbReference>
<dbReference type="Proteomes" id="UP000007239">
    <property type="component" value="Chromosome"/>
</dbReference>
<evidence type="ECO:0000313" key="8">
    <source>
        <dbReference type="Proteomes" id="UP000007239"/>
    </source>
</evidence>
<evidence type="ECO:0000256" key="2">
    <source>
        <dbReference type="ARBA" id="ARBA00022692"/>
    </source>
</evidence>
<evidence type="ECO:0000256" key="1">
    <source>
        <dbReference type="ARBA" id="ARBA00004141"/>
    </source>
</evidence>
<dbReference type="Gene3D" id="3.40.1710.10">
    <property type="entry name" value="abc type-2 transporter like domain"/>
    <property type="match status" value="1"/>
</dbReference>
<dbReference type="GO" id="GO:0140359">
    <property type="term" value="F:ABC-type transporter activity"/>
    <property type="evidence" value="ECO:0007669"/>
    <property type="project" value="InterPro"/>
</dbReference>
<keyword evidence="3 5" id="KW-1133">Transmembrane helix</keyword>
<dbReference type="KEGG" id="txy:Thexy_0768"/>
<dbReference type="NCBIfam" id="TIGR03057">
    <property type="entry name" value="xxxLxxG_by_4"/>
    <property type="match status" value="1"/>
</dbReference>
<reference evidence="7" key="1">
    <citation type="submission" date="2011-05" db="EMBL/GenBank/DDBJ databases">
        <title>Complete sequence of Thermoanaerobacterium xylanolyticum LX-11.</title>
        <authorList>
            <consortium name="US DOE Joint Genome Institute"/>
            <person name="Lucas S."/>
            <person name="Han J."/>
            <person name="Lapidus A."/>
            <person name="Cheng J.-F."/>
            <person name="Goodwin L."/>
            <person name="Pitluck S."/>
            <person name="Peters L."/>
            <person name="Mikhailova N."/>
            <person name="Lu M."/>
            <person name="Han C."/>
            <person name="Tapia R."/>
            <person name="Land M."/>
            <person name="Hauser L."/>
            <person name="Kyrpides N."/>
            <person name="Ivanova N."/>
            <person name="Pagani I."/>
            <person name="Hemme C."/>
            <person name="Woyke T."/>
        </authorList>
    </citation>
    <scope>NUCLEOTIDE SEQUENCE</scope>
    <source>
        <strain evidence="7">LX-11</strain>
    </source>
</reference>
<feature type="transmembrane region" description="Helical" evidence="5">
    <location>
        <begin position="704"/>
        <end position="721"/>
    </location>
</feature>
<organism evidence="7 8">
    <name type="scientific">Thermoanaerobacterium xylanolyticum (strain ATCC 49914 / DSM 7097 / LX-11)</name>
    <dbReference type="NCBI Taxonomy" id="858215"/>
    <lineage>
        <taxon>Bacteria</taxon>
        <taxon>Bacillati</taxon>
        <taxon>Bacillota</taxon>
        <taxon>Clostridia</taxon>
        <taxon>Thermoanaerobacterales</taxon>
        <taxon>Thermoanaerobacteraceae</taxon>
        <taxon>Thermoanaerobacterium</taxon>
    </lineage>
</organism>
<dbReference type="InterPro" id="IPR017500">
    <property type="entry name" value="Phage_infect_YhgE_N"/>
</dbReference>
<evidence type="ECO:0000256" key="3">
    <source>
        <dbReference type="ARBA" id="ARBA00022989"/>
    </source>
</evidence>
<dbReference type="InterPro" id="IPR051328">
    <property type="entry name" value="T7SS_ABC-Transporter"/>
</dbReference>
<dbReference type="GO" id="GO:0016020">
    <property type="term" value="C:membrane"/>
    <property type="evidence" value="ECO:0007669"/>
    <property type="project" value="UniProtKB-SubCell"/>
</dbReference>
<keyword evidence="2 5" id="KW-0812">Transmembrane</keyword>
<proteinExistence type="predicted"/>
<dbReference type="AlphaFoldDB" id="F6BIR7"/>
<feature type="domain" description="ABC-2 type transporter transmembrane" evidence="6">
    <location>
        <begin position="392"/>
        <end position="720"/>
    </location>
</feature>
<feature type="transmembrane region" description="Helical" evidence="5">
    <location>
        <begin position="545"/>
        <end position="565"/>
    </location>
</feature>
<gene>
    <name evidence="7" type="ordered locus">Thexy_0768</name>
</gene>
<feature type="transmembrane region" description="Helical" evidence="5">
    <location>
        <begin position="617"/>
        <end position="639"/>
    </location>
</feature>
<dbReference type="InterPro" id="IPR013525">
    <property type="entry name" value="ABC2_TM"/>
</dbReference>
<dbReference type="NCBIfam" id="TIGR03061">
    <property type="entry name" value="pip_yhgE_Nterm"/>
    <property type="match status" value="1"/>
</dbReference>
<evidence type="ECO:0000256" key="5">
    <source>
        <dbReference type="SAM" id="Phobius"/>
    </source>
</evidence>
<protein>
    <submittedName>
        <fullName evidence="7">YhgE/Pip N-terminal domain protein</fullName>
    </submittedName>
</protein>
<keyword evidence="8" id="KW-1185">Reference proteome</keyword>
<dbReference type="InterPro" id="IPR017501">
    <property type="entry name" value="Phage_infect_YhgE_C"/>
</dbReference>
<feature type="transmembrane region" description="Helical" evidence="5">
    <location>
        <begin position="646"/>
        <end position="665"/>
    </location>
</feature>
<dbReference type="Pfam" id="PF12698">
    <property type="entry name" value="ABC2_membrane_3"/>
    <property type="match status" value="2"/>
</dbReference>
<evidence type="ECO:0000256" key="4">
    <source>
        <dbReference type="ARBA" id="ARBA00023136"/>
    </source>
</evidence>
<accession>F6BIR7</accession>
<dbReference type="RefSeq" id="WP_013787559.1">
    <property type="nucleotide sequence ID" value="NC_015555.1"/>
</dbReference>
<comment type="subcellular location">
    <subcellularLocation>
        <location evidence="1">Membrane</location>
        <topology evidence="1">Multi-pass membrane protein</topology>
    </subcellularLocation>
</comment>
<evidence type="ECO:0000259" key="6">
    <source>
        <dbReference type="Pfam" id="PF12698"/>
    </source>
</evidence>
<dbReference type="PANTHER" id="PTHR43077:SF5">
    <property type="entry name" value="PHAGE INFECTION PROTEIN"/>
    <property type="match status" value="1"/>
</dbReference>
<dbReference type="EMBL" id="CP002739">
    <property type="protein sequence ID" value="AEF16811.1"/>
    <property type="molecule type" value="Genomic_DNA"/>
</dbReference>
<name>F6BIR7_THEXL</name>
<dbReference type="PANTHER" id="PTHR43077">
    <property type="entry name" value="TRANSPORT PERMEASE YVFS-RELATED"/>
    <property type="match status" value="1"/>
</dbReference>
<feature type="transmembrane region" description="Helical" evidence="5">
    <location>
        <begin position="20"/>
        <end position="41"/>
    </location>
</feature>
<keyword evidence="4 5" id="KW-0472">Membrane</keyword>
<dbReference type="NCBIfam" id="TIGR03062">
    <property type="entry name" value="pip_yhgE_Cterm"/>
    <property type="match status" value="1"/>
</dbReference>
<dbReference type="Gene3D" id="1.10.287.950">
    <property type="entry name" value="Methyl-accepting chemotaxis protein"/>
    <property type="match status" value="1"/>
</dbReference>